<dbReference type="PROSITE" id="PS51029">
    <property type="entry name" value="MADF"/>
    <property type="match status" value="1"/>
</dbReference>
<dbReference type="PANTHER" id="PTHR12243:SF64">
    <property type="entry name" value="DORSAL INTERACTING PROTEIN 3-RELATED"/>
    <property type="match status" value="1"/>
</dbReference>
<organism evidence="5 6">
    <name type="scientific">Ceratitis capitata</name>
    <name type="common">Mediterranean fruit fly</name>
    <name type="synonym">Tephritis capitata</name>
    <dbReference type="NCBI Taxonomy" id="7213"/>
    <lineage>
        <taxon>Eukaryota</taxon>
        <taxon>Metazoa</taxon>
        <taxon>Ecdysozoa</taxon>
        <taxon>Arthropoda</taxon>
        <taxon>Hexapoda</taxon>
        <taxon>Insecta</taxon>
        <taxon>Pterygota</taxon>
        <taxon>Neoptera</taxon>
        <taxon>Endopterygota</taxon>
        <taxon>Diptera</taxon>
        <taxon>Brachycera</taxon>
        <taxon>Muscomorpha</taxon>
        <taxon>Tephritoidea</taxon>
        <taxon>Tephritidae</taxon>
        <taxon>Ceratitis</taxon>
        <taxon>Ceratitis</taxon>
    </lineage>
</organism>
<dbReference type="SMART" id="SM00595">
    <property type="entry name" value="MADF"/>
    <property type="match status" value="1"/>
</dbReference>
<feature type="compositionally biased region" description="Basic and acidic residues" evidence="2">
    <location>
        <begin position="198"/>
        <end position="210"/>
    </location>
</feature>
<feature type="domain" description="BESS" evidence="4">
    <location>
        <begin position="306"/>
        <end position="345"/>
    </location>
</feature>
<dbReference type="AlphaFoldDB" id="A0A811VFF9"/>
<dbReference type="GO" id="GO:0005634">
    <property type="term" value="C:nucleus"/>
    <property type="evidence" value="ECO:0007669"/>
    <property type="project" value="UniProtKB-SubCell"/>
</dbReference>
<evidence type="ECO:0000259" key="4">
    <source>
        <dbReference type="PROSITE" id="PS51031"/>
    </source>
</evidence>
<evidence type="ECO:0000313" key="5">
    <source>
        <dbReference type="EMBL" id="CAD7012923.1"/>
    </source>
</evidence>
<dbReference type="Pfam" id="PF10545">
    <property type="entry name" value="MADF_DNA_bdg"/>
    <property type="match status" value="1"/>
</dbReference>
<name>A0A811VFF9_CERCA</name>
<keyword evidence="1" id="KW-0539">Nucleus</keyword>
<dbReference type="InterPro" id="IPR039353">
    <property type="entry name" value="TF_Adf1"/>
</dbReference>
<dbReference type="GO" id="GO:0006357">
    <property type="term" value="P:regulation of transcription by RNA polymerase II"/>
    <property type="evidence" value="ECO:0007669"/>
    <property type="project" value="TreeGrafter"/>
</dbReference>
<dbReference type="InterPro" id="IPR006578">
    <property type="entry name" value="MADF-dom"/>
</dbReference>
<feature type="domain" description="MADF" evidence="3">
    <location>
        <begin position="12"/>
        <end position="99"/>
    </location>
</feature>
<feature type="compositionally biased region" description="Polar residues" evidence="2">
    <location>
        <begin position="222"/>
        <end position="245"/>
    </location>
</feature>
<dbReference type="GO" id="GO:0005667">
    <property type="term" value="C:transcription regulator complex"/>
    <property type="evidence" value="ECO:0007669"/>
    <property type="project" value="TreeGrafter"/>
</dbReference>
<accession>A0A811VFF9</accession>
<comment type="subcellular location">
    <subcellularLocation>
        <location evidence="1">Nucleus</location>
    </subcellularLocation>
</comment>
<sequence length="349" mass="40179">MRETYGPDFDDRLIRLVRDNPAIYDINHEHYRRYQIRVAIWERIASEMRTPSKFLQTKWKNIRYNYLQELKSLETGLANANIRKRRFTEDLSFLRNTAQTYKKVTHINSSYNSSDNDSNSYMYTDPQNTNTFEIIEIEHSDDGTTALEYAEADYSGSLTDVMHHHQIFDGEIVSTPTVNDCYGNQLLTEFNIPTKLEKSKETEPDVTIEKRNKKRSRKASATIENDSANMQAPSTPTHSNYSRPSTPMLTPIVVMGKEEKLLTNGELTLKPVATQAKSKRHPAEITSGAAKRKSMPAPFPVLTPINDPIELYCLSLVDSLRNMPRAERERVKFEFAKILKDAKYKIKVS</sequence>
<evidence type="ECO:0000256" key="1">
    <source>
        <dbReference type="PROSITE-ProRule" id="PRU00371"/>
    </source>
</evidence>
<dbReference type="PANTHER" id="PTHR12243">
    <property type="entry name" value="MADF DOMAIN TRANSCRIPTION FACTOR"/>
    <property type="match status" value="1"/>
</dbReference>
<dbReference type="Proteomes" id="UP000606786">
    <property type="component" value="Unassembled WGS sequence"/>
</dbReference>
<feature type="region of interest" description="Disordered" evidence="2">
    <location>
        <begin position="198"/>
        <end position="245"/>
    </location>
</feature>
<dbReference type="GO" id="GO:0003677">
    <property type="term" value="F:DNA binding"/>
    <property type="evidence" value="ECO:0007669"/>
    <property type="project" value="InterPro"/>
</dbReference>
<dbReference type="EMBL" id="CAJHJT010000056">
    <property type="protein sequence ID" value="CAD7012923.1"/>
    <property type="molecule type" value="Genomic_DNA"/>
</dbReference>
<comment type="caution">
    <text evidence="5">The sequence shown here is derived from an EMBL/GenBank/DDBJ whole genome shotgun (WGS) entry which is preliminary data.</text>
</comment>
<protein>
    <submittedName>
        <fullName evidence="5">(Mediterranean fruit fly) hypothetical protein</fullName>
    </submittedName>
</protein>
<gene>
    <name evidence="5" type="ORF">CCAP1982_LOCUS21021</name>
</gene>
<reference evidence="5" key="1">
    <citation type="submission" date="2020-11" db="EMBL/GenBank/DDBJ databases">
        <authorList>
            <person name="Whitehead M."/>
        </authorList>
    </citation>
    <scope>NUCLEOTIDE SEQUENCE</scope>
    <source>
        <strain evidence="5">EGII</strain>
    </source>
</reference>
<dbReference type="OrthoDB" id="10262320at2759"/>
<dbReference type="InterPro" id="IPR004210">
    <property type="entry name" value="BESS_motif"/>
</dbReference>
<evidence type="ECO:0000256" key="2">
    <source>
        <dbReference type="SAM" id="MobiDB-lite"/>
    </source>
</evidence>
<evidence type="ECO:0000259" key="3">
    <source>
        <dbReference type="PROSITE" id="PS51029"/>
    </source>
</evidence>
<evidence type="ECO:0000313" key="6">
    <source>
        <dbReference type="Proteomes" id="UP000606786"/>
    </source>
</evidence>
<dbReference type="PROSITE" id="PS51031">
    <property type="entry name" value="BESS"/>
    <property type="match status" value="1"/>
</dbReference>
<proteinExistence type="predicted"/>
<keyword evidence="6" id="KW-1185">Reference proteome</keyword>